<organism evidence="1 2">
    <name type="scientific">Candidatus Gallimonas intestinigallinarum</name>
    <dbReference type="NCBI Taxonomy" id="2838604"/>
    <lineage>
        <taxon>Bacteria</taxon>
        <taxon>Bacillati</taxon>
        <taxon>Bacillota</taxon>
        <taxon>Clostridia</taxon>
        <taxon>Candidatus Gallimonas</taxon>
    </lineage>
</organism>
<keyword evidence="1" id="KW-0167">Capsid protein</keyword>
<dbReference type="InterPro" id="IPR012851">
    <property type="entry name" value="Spore_coat_CotF-like"/>
</dbReference>
<evidence type="ECO:0000313" key="2">
    <source>
        <dbReference type="Proteomes" id="UP000824044"/>
    </source>
</evidence>
<reference evidence="1" key="1">
    <citation type="journal article" date="2021" name="PeerJ">
        <title>Extensive microbial diversity within the chicken gut microbiome revealed by metagenomics and culture.</title>
        <authorList>
            <person name="Gilroy R."/>
            <person name="Ravi A."/>
            <person name="Getino M."/>
            <person name="Pursley I."/>
            <person name="Horton D.L."/>
            <person name="Alikhan N.F."/>
            <person name="Baker D."/>
            <person name="Gharbi K."/>
            <person name="Hall N."/>
            <person name="Watson M."/>
            <person name="Adriaenssens E.M."/>
            <person name="Foster-Nyarko E."/>
            <person name="Jarju S."/>
            <person name="Secka A."/>
            <person name="Antonio M."/>
            <person name="Oren A."/>
            <person name="Chaudhuri R.R."/>
            <person name="La Ragione R."/>
            <person name="Hildebrand F."/>
            <person name="Pallen M.J."/>
        </authorList>
    </citation>
    <scope>NUCLEOTIDE SEQUENCE</scope>
    <source>
        <strain evidence="1">CHK33-5263</strain>
    </source>
</reference>
<sequence length="100" mass="11682">MKQSKKDIMLCEKDALQDLLDAEKLLMNYYATALTEGSCKPLRRQLYQLYGEHADTQFLVFEQMCNRGYYEVMPADKMLIDQKTEMFSKVQKQIAAENQA</sequence>
<accession>A0A9D2DWC7</accession>
<dbReference type="EMBL" id="DXBS01000061">
    <property type="protein sequence ID" value="HIZ24457.1"/>
    <property type="molecule type" value="Genomic_DNA"/>
</dbReference>
<name>A0A9D2DWC7_9FIRM</name>
<proteinExistence type="predicted"/>
<keyword evidence="1" id="KW-0946">Virion</keyword>
<evidence type="ECO:0000313" key="1">
    <source>
        <dbReference type="EMBL" id="HIZ24457.1"/>
    </source>
</evidence>
<dbReference type="AlphaFoldDB" id="A0A9D2DWC7"/>
<protein>
    <submittedName>
        <fullName evidence="1">Spore coat protein</fullName>
    </submittedName>
</protein>
<reference evidence="1" key="2">
    <citation type="submission" date="2021-04" db="EMBL/GenBank/DDBJ databases">
        <authorList>
            <person name="Gilroy R."/>
        </authorList>
    </citation>
    <scope>NUCLEOTIDE SEQUENCE</scope>
    <source>
        <strain evidence="1">CHK33-5263</strain>
    </source>
</reference>
<dbReference type="Proteomes" id="UP000824044">
    <property type="component" value="Unassembled WGS sequence"/>
</dbReference>
<comment type="caution">
    <text evidence="1">The sequence shown here is derived from an EMBL/GenBank/DDBJ whole genome shotgun (WGS) entry which is preliminary data.</text>
</comment>
<gene>
    <name evidence="1" type="ORF">H9812_03150</name>
</gene>
<dbReference type="Pfam" id="PF07875">
    <property type="entry name" value="Coat_F"/>
    <property type="match status" value="1"/>
</dbReference>